<dbReference type="OMA" id="SWKRLLM"/>
<comment type="caution">
    <text evidence="12">The sequence shown here is derived from an EMBL/GenBank/DDBJ whole genome shotgun (WGS) entry which is preliminary data.</text>
</comment>
<dbReference type="FunCoup" id="S7WA02">
    <property type="interactions" value="55"/>
</dbReference>
<dbReference type="PROSITE" id="PS50011">
    <property type="entry name" value="PROTEIN_KINASE_DOM"/>
    <property type="match status" value="1"/>
</dbReference>
<dbReference type="Pfam" id="PF00069">
    <property type="entry name" value="Pkinase"/>
    <property type="match status" value="1"/>
</dbReference>
<evidence type="ECO:0000256" key="3">
    <source>
        <dbReference type="ARBA" id="ARBA00022777"/>
    </source>
</evidence>
<keyword evidence="4 10" id="KW-0067">ATP-binding</keyword>
<keyword evidence="13" id="KW-1185">Reference proteome</keyword>
<dbReference type="VEuPathDB" id="MicrosporidiaDB:SLOPH_1498"/>
<evidence type="ECO:0000256" key="4">
    <source>
        <dbReference type="ARBA" id="ARBA00022840"/>
    </source>
</evidence>
<comment type="similarity">
    <text evidence="5">Belongs to the protein kinase superfamily. STE Ser/Thr protein kinase family. MAP kinase kinase subfamily.</text>
</comment>
<dbReference type="InterPro" id="IPR000719">
    <property type="entry name" value="Prot_kinase_dom"/>
</dbReference>
<dbReference type="PANTHER" id="PTHR48013">
    <property type="entry name" value="DUAL SPECIFICITY MITOGEN-ACTIVATED PROTEIN KINASE KINASE 5-RELATED"/>
    <property type="match status" value="1"/>
</dbReference>
<evidence type="ECO:0000256" key="2">
    <source>
        <dbReference type="ARBA" id="ARBA00022741"/>
    </source>
</evidence>
<comment type="catalytic activity">
    <reaction evidence="8">
        <text>L-threonyl-[protein] + ATP = O-phospho-L-threonyl-[protein] + ADP + H(+)</text>
        <dbReference type="Rhea" id="RHEA:46608"/>
        <dbReference type="Rhea" id="RHEA-COMP:11060"/>
        <dbReference type="Rhea" id="RHEA-COMP:11605"/>
        <dbReference type="ChEBI" id="CHEBI:15378"/>
        <dbReference type="ChEBI" id="CHEBI:30013"/>
        <dbReference type="ChEBI" id="CHEBI:30616"/>
        <dbReference type="ChEBI" id="CHEBI:61977"/>
        <dbReference type="ChEBI" id="CHEBI:456216"/>
        <dbReference type="EC" id="2.7.12.2"/>
    </reaction>
</comment>
<evidence type="ECO:0000256" key="10">
    <source>
        <dbReference type="PROSITE-ProRule" id="PRU10141"/>
    </source>
</evidence>
<evidence type="ECO:0000256" key="9">
    <source>
        <dbReference type="ARBA" id="ARBA00051693"/>
    </source>
</evidence>
<name>S7WA02_SPRLO</name>
<dbReference type="SMART" id="SM00220">
    <property type="entry name" value="S_TKc"/>
    <property type="match status" value="1"/>
</dbReference>
<evidence type="ECO:0000313" key="13">
    <source>
        <dbReference type="Proteomes" id="UP000014978"/>
    </source>
</evidence>
<comment type="catalytic activity">
    <reaction evidence="9">
        <text>L-tyrosyl-[protein] + ATP = O-phospho-L-tyrosyl-[protein] + ADP + H(+)</text>
        <dbReference type="Rhea" id="RHEA:10596"/>
        <dbReference type="Rhea" id="RHEA-COMP:10136"/>
        <dbReference type="Rhea" id="RHEA-COMP:20101"/>
        <dbReference type="ChEBI" id="CHEBI:15378"/>
        <dbReference type="ChEBI" id="CHEBI:30616"/>
        <dbReference type="ChEBI" id="CHEBI:46858"/>
        <dbReference type="ChEBI" id="CHEBI:61978"/>
        <dbReference type="ChEBI" id="CHEBI:456216"/>
        <dbReference type="EC" id="2.7.12.2"/>
    </reaction>
</comment>
<comment type="catalytic activity">
    <reaction evidence="7">
        <text>L-seryl-[protein] + ATP = O-phospho-L-seryl-[protein] + ADP + H(+)</text>
        <dbReference type="Rhea" id="RHEA:17989"/>
        <dbReference type="Rhea" id="RHEA-COMP:9863"/>
        <dbReference type="Rhea" id="RHEA-COMP:11604"/>
        <dbReference type="ChEBI" id="CHEBI:15378"/>
        <dbReference type="ChEBI" id="CHEBI:29999"/>
        <dbReference type="ChEBI" id="CHEBI:30616"/>
        <dbReference type="ChEBI" id="CHEBI:83421"/>
        <dbReference type="ChEBI" id="CHEBI:456216"/>
        <dbReference type="EC" id="2.7.12.2"/>
    </reaction>
</comment>
<dbReference type="OrthoDB" id="1668230at2759"/>
<evidence type="ECO:0000256" key="5">
    <source>
        <dbReference type="ARBA" id="ARBA00038035"/>
    </source>
</evidence>
<keyword evidence="1" id="KW-0808">Transferase</keyword>
<dbReference type="AlphaFoldDB" id="S7WA02"/>
<evidence type="ECO:0000256" key="6">
    <source>
        <dbReference type="ARBA" id="ARBA00038999"/>
    </source>
</evidence>
<dbReference type="Proteomes" id="UP000014978">
    <property type="component" value="Unassembled WGS sequence"/>
</dbReference>
<dbReference type="HOGENOM" id="CLU_486771_0_0_1"/>
<keyword evidence="2 10" id="KW-0547">Nucleotide-binding</keyword>
<proteinExistence type="inferred from homology"/>
<evidence type="ECO:0000256" key="1">
    <source>
        <dbReference type="ARBA" id="ARBA00022679"/>
    </source>
</evidence>
<organism evidence="12 13">
    <name type="scientific">Spraguea lophii (strain 42_110)</name>
    <name type="common">Microsporidian parasite</name>
    <dbReference type="NCBI Taxonomy" id="1358809"/>
    <lineage>
        <taxon>Eukaryota</taxon>
        <taxon>Fungi</taxon>
        <taxon>Fungi incertae sedis</taxon>
        <taxon>Microsporidia</taxon>
        <taxon>Spragueidae</taxon>
        <taxon>Spraguea</taxon>
    </lineage>
</organism>
<dbReference type="STRING" id="1358809.S7WA02"/>
<dbReference type="SUPFAM" id="SSF56112">
    <property type="entry name" value="Protein kinase-like (PK-like)"/>
    <property type="match status" value="1"/>
</dbReference>
<dbReference type="PROSITE" id="PS00107">
    <property type="entry name" value="PROTEIN_KINASE_ATP"/>
    <property type="match status" value="1"/>
</dbReference>
<dbReference type="InParanoid" id="S7WA02"/>
<evidence type="ECO:0000259" key="11">
    <source>
        <dbReference type="PROSITE" id="PS50011"/>
    </source>
</evidence>
<accession>S7WA02</accession>
<feature type="binding site" evidence="10">
    <location>
        <position position="314"/>
    </location>
    <ligand>
        <name>ATP</name>
        <dbReference type="ChEBI" id="CHEBI:30616"/>
    </ligand>
</feature>
<feature type="domain" description="Protein kinase" evidence="11">
    <location>
        <begin position="281"/>
        <end position="560"/>
    </location>
</feature>
<dbReference type="InterPro" id="IPR017441">
    <property type="entry name" value="Protein_kinase_ATP_BS"/>
</dbReference>
<dbReference type="GO" id="GO:0004708">
    <property type="term" value="F:MAP kinase kinase activity"/>
    <property type="evidence" value="ECO:0007669"/>
    <property type="project" value="UniProtKB-EC"/>
</dbReference>
<dbReference type="PANTHER" id="PTHR48013:SF9">
    <property type="entry name" value="DUAL SPECIFICITY MITOGEN-ACTIVATED PROTEIN KINASE KINASE 5"/>
    <property type="match status" value="1"/>
</dbReference>
<evidence type="ECO:0000256" key="7">
    <source>
        <dbReference type="ARBA" id="ARBA00049014"/>
    </source>
</evidence>
<dbReference type="EC" id="2.7.12.2" evidence="6"/>
<dbReference type="Gene3D" id="1.10.510.10">
    <property type="entry name" value="Transferase(Phosphotransferase) domain 1"/>
    <property type="match status" value="1"/>
</dbReference>
<dbReference type="EMBL" id="ATCN01000130">
    <property type="protein sequence ID" value="EPR79750.1"/>
    <property type="molecule type" value="Genomic_DNA"/>
</dbReference>
<keyword evidence="3 12" id="KW-0418">Kinase</keyword>
<evidence type="ECO:0000256" key="8">
    <source>
        <dbReference type="ARBA" id="ARBA00049299"/>
    </source>
</evidence>
<evidence type="ECO:0000313" key="12">
    <source>
        <dbReference type="EMBL" id="EPR79750.1"/>
    </source>
</evidence>
<protein>
    <recommendedName>
        <fullName evidence="6">mitogen-activated protein kinase kinase</fullName>
        <ecNumber evidence="6">2.7.12.2</ecNumber>
    </recommendedName>
</protein>
<dbReference type="InterPro" id="IPR011009">
    <property type="entry name" value="Kinase-like_dom_sf"/>
</dbReference>
<dbReference type="GO" id="GO:0005524">
    <property type="term" value="F:ATP binding"/>
    <property type="evidence" value="ECO:0007669"/>
    <property type="project" value="UniProtKB-UniRule"/>
</dbReference>
<reference evidence="13" key="1">
    <citation type="journal article" date="2013" name="PLoS Genet.">
        <title>The genome of Spraguea lophii and the basis of host-microsporidian interactions.</title>
        <authorList>
            <person name="Campbell S.E."/>
            <person name="Williams T.A."/>
            <person name="Yousuf A."/>
            <person name="Soanes D.M."/>
            <person name="Paszkiewicz K.H."/>
            <person name="Williams B.A.P."/>
        </authorList>
    </citation>
    <scope>NUCLEOTIDE SEQUENCE [LARGE SCALE GENOMIC DNA]</scope>
    <source>
        <strain evidence="13">42_110</strain>
    </source>
</reference>
<gene>
    <name evidence="12" type="ORF">SLOPH_1498</name>
</gene>
<sequence>MSWLFAPLIVLNYYLFEIVFLKYARTSSDIYHRKYSDETSDRKTKFKNIKSSNHQIVKHTSLPVSYEKRFGITIKHVNIGKEKEIYLNNNNTRFTSKIHKPITEDQVIKLIKTTNQLIIKSDKIPNTNSTQHHQHQHIKKMQFFQNNSSCQYNTNQVSQKMVYSRNNTTQFDRNKEDPHIQVALTRHPTYNNMPLETDDRKIHGFLASRLPTQELKKIQDEQLISQYKTQESQYLQNIQPPVYNHHLNILRNFTLVNNITFNKGCNTCCFPIGYKNFRKNICHQIKIGEGGSGTILETYIKCQYHGNRVFAIKKIQSVRLLTKFNKQQILFHPELYFFEYFKENSTFHVIHGFAAYYYKYNLYLVYELIQSDLHDFIHSTQNLNYRNILTISSNILNAINYLHEQKIIHRDIKPENIAIDENLNIKIFDFGYATIQDSKIDKLFTFGTTPTFYIPSYIFNTQFTIYDDIWAFGTILFLLIEKKLPYDDKISYAETNILKIIRDFLNPSFKNPCNVPKQFIDLIKRLLSLQHYHIDKNIKWDYYNEITKFIQNEKVKLLKR</sequence>